<evidence type="ECO:0000259" key="1">
    <source>
        <dbReference type="Pfam" id="PF08241"/>
    </source>
</evidence>
<proteinExistence type="predicted"/>
<dbReference type="InterPro" id="IPR013216">
    <property type="entry name" value="Methyltransf_11"/>
</dbReference>
<accession>A0ABV5SF86</accession>
<sequence>MAKEIQSWAYEEPISSPFALPRGVLGRLAGRLMLWLNDPSELVPLIGKQDSVLEVGCGPGGLLRHIEAGRVCGMDPSPDMLRQAARHNRGRGVELRLGTAADTGCPDDSFDVVVSVNNVAMWPDLEAGVHELCRVTRPDGRLLIAWHSATGRSPIARKNALPEEKLARIAHALGEPTQRHELKNLTVLEKRCHG</sequence>
<dbReference type="Proteomes" id="UP001589532">
    <property type="component" value="Unassembled WGS sequence"/>
</dbReference>
<name>A0ABV5SF86_9ACTN</name>
<dbReference type="EC" id="2.1.1.-" evidence="2"/>
<evidence type="ECO:0000313" key="3">
    <source>
        <dbReference type="Proteomes" id="UP001589532"/>
    </source>
</evidence>
<dbReference type="SUPFAM" id="SSF53335">
    <property type="entry name" value="S-adenosyl-L-methionine-dependent methyltransferases"/>
    <property type="match status" value="1"/>
</dbReference>
<comment type="caution">
    <text evidence="2">The sequence shown here is derived from an EMBL/GenBank/DDBJ whole genome shotgun (WGS) entry which is preliminary data.</text>
</comment>
<dbReference type="GO" id="GO:0008168">
    <property type="term" value="F:methyltransferase activity"/>
    <property type="evidence" value="ECO:0007669"/>
    <property type="project" value="UniProtKB-KW"/>
</dbReference>
<evidence type="ECO:0000313" key="2">
    <source>
        <dbReference type="EMBL" id="MFB9630358.1"/>
    </source>
</evidence>
<dbReference type="CDD" id="cd02440">
    <property type="entry name" value="AdoMet_MTases"/>
    <property type="match status" value="1"/>
</dbReference>
<dbReference type="InterPro" id="IPR050508">
    <property type="entry name" value="Methyltransf_Superfamily"/>
</dbReference>
<keyword evidence="3" id="KW-1185">Reference proteome</keyword>
<reference evidence="2 3" key="1">
    <citation type="submission" date="2024-09" db="EMBL/GenBank/DDBJ databases">
        <authorList>
            <person name="Sun Q."/>
            <person name="Mori K."/>
        </authorList>
    </citation>
    <scope>NUCLEOTIDE SEQUENCE [LARGE SCALE GENOMIC DNA]</scope>
    <source>
        <strain evidence="2 3">JCM 3143</strain>
    </source>
</reference>
<organism evidence="2 3">
    <name type="scientific">Nonomuraea helvata</name>
    <dbReference type="NCBI Taxonomy" id="37484"/>
    <lineage>
        <taxon>Bacteria</taxon>
        <taxon>Bacillati</taxon>
        <taxon>Actinomycetota</taxon>
        <taxon>Actinomycetes</taxon>
        <taxon>Streptosporangiales</taxon>
        <taxon>Streptosporangiaceae</taxon>
        <taxon>Nonomuraea</taxon>
    </lineage>
</organism>
<dbReference type="Gene3D" id="3.40.50.150">
    <property type="entry name" value="Vaccinia Virus protein VP39"/>
    <property type="match status" value="1"/>
</dbReference>
<dbReference type="GO" id="GO:0032259">
    <property type="term" value="P:methylation"/>
    <property type="evidence" value="ECO:0007669"/>
    <property type="project" value="UniProtKB-KW"/>
</dbReference>
<feature type="domain" description="Methyltransferase type 11" evidence="1">
    <location>
        <begin position="53"/>
        <end position="144"/>
    </location>
</feature>
<gene>
    <name evidence="2" type="ORF">ACFFSA_45425</name>
</gene>
<protein>
    <submittedName>
        <fullName evidence="2">Class I SAM-dependent methyltransferase</fullName>
        <ecNumber evidence="2">2.1.1.-</ecNumber>
    </submittedName>
</protein>
<dbReference type="PANTHER" id="PTHR42912">
    <property type="entry name" value="METHYLTRANSFERASE"/>
    <property type="match status" value="1"/>
</dbReference>
<dbReference type="InterPro" id="IPR029063">
    <property type="entry name" value="SAM-dependent_MTases_sf"/>
</dbReference>
<dbReference type="EMBL" id="JBHMBW010000097">
    <property type="protein sequence ID" value="MFB9630358.1"/>
    <property type="molecule type" value="Genomic_DNA"/>
</dbReference>
<dbReference type="Pfam" id="PF08241">
    <property type="entry name" value="Methyltransf_11"/>
    <property type="match status" value="1"/>
</dbReference>
<dbReference type="RefSeq" id="WP_344998963.1">
    <property type="nucleotide sequence ID" value="NZ_BAAAXV010000009.1"/>
</dbReference>
<keyword evidence="2" id="KW-0808">Transferase</keyword>
<keyword evidence="2" id="KW-0489">Methyltransferase</keyword>